<protein>
    <submittedName>
        <fullName evidence="1">Uncharacterized protein</fullName>
    </submittedName>
</protein>
<name>A0A844FR84_9FIRM</name>
<evidence type="ECO:0000313" key="2">
    <source>
        <dbReference type="Proteomes" id="UP000442619"/>
    </source>
</evidence>
<dbReference type="EMBL" id="VUNM01000002">
    <property type="protein sequence ID" value="MST88427.1"/>
    <property type="molecule type" value="Genomic_DNA"/>
</dbReference>
<comment type="caution">
    <text evidence="1">The sequence shown here is derived from an EMBL/GenBank/DDBJ whole genome shotgun (WGS) entry which is preliminary data.</text>
</comment>
<sequence length="147" mass="17015">MIEVVKVVCDDIGGFCISDIQNNQDLKVCFLKQYKQLTSIIDDVHQYATLFRHLFQMILYAEVYRCEGKLIDYQGIFQDHHVIFVDLMKDDSLLQLKEEQICFLGGLLLGSMPISVQNAIVFELHCYYVKAMEESLECEDNAVFNLC</sequence>
<gene>
    <name evidence="1" type="ORF">FYJ79_02325</name>
</gene>
<dbReference type="Proteomes" id="UP000442619">
    <property type="component" value="Unassembled WGS sequence"/>
</dbReference>
<evidence type="ECO:0000313" key="1">
    <source>
        <dbReference type="EMBL" id="MST88427.1"/>
    </source>
</evidence>
<organism evidence="1 2">
    <name type="scientific">Sharpea porci</name>
    <dbReference type="NCBI Taxonomy" id="2652286"/>
    <lineage>
        <taxon>Bacteria</taxon>
        <taxon>Bacillati</taxon>
        <taxon>Bacillota</taxon>
        <taxon>Erysipelotrichia</taxon>
        <taxon>Erysipelotrichales</taxon>
        <taxon>Coprobacillaceae</taxon>
        <taxon>Sharpea</taxon>
    </lineage>
</organism>
<dbReference type="AlphaFoldDB" id="A0A844FR84"/>
<reference evidence="1 2" key="1">
    <citation type="submission" date="2019-08" db="EMBL/GenBank/DDBJ databases">
        <title>In-depth cultivation of the pig gut microbiome towards novel bacterial diversity and tailored functional studies.</title>
        <authorList>
            <person name="Wylensek D."/>
            <person name="Hitch T.C.A."/>
            <person name="Clavel T."/>
        </authorList>
    </citation>
    <scope>NUCLEOTIDE SEQUENCE [LARGE SCALE GENOMIC DNA]</scope>
    <source>
        <strain evidence="1 2">CA-Schmier-601-WT-3</strain>
    </source>
</reference>
<dbReference type="RefSeq" id="WP_154514358.1">
    <property type="nucleotide sequence ID" value="NZ_JAXFJJ010000018.1"/>
</dbReference>
<keyword evidence="2" id="KW-1185">Reference proteome</keyword>
<proteinExistence type="predicted"/>
<accession>A0A844FR84</accession>